<sequence>MYKEIIKRTLDLLFEKKYILMRALFIPFLILSIIEYYSTHIMISKSTFYILTALSFLVTIVMSINVHRILLLSEEETPKWGVYKFGQREISFILKGIGLGLLMALVFFLVYFISLFIGKFIQGFFGSNVAYFYNILVVVVLVGFIGMITSRISLIFPSIAIDKPLDFGDALALSKNYKLLVFMMVIIFPILFATVVSFVYGLVIKFLMALISSDLSILYSLLNIFVTVFTIGFLSVTYEYIISKQPIIETQEKLNEIEFIDNENSFKMIIDDRYETTYEQLKEDLIKQYKPLGFDEIVVDKDTSFMLKNKDNQESYILVTHMNNEFIVETFNVKDKPILSID</sequence>
<dbReference type="HOGENOM" id="CLU_810494_0_0_7"/>
<evidence type="ECO:0000313" key="3">
    <source>
        <dbReference type="Proteomes" id="UP000000939"/>
    </source>
</evidence>
<feature type="transmembrane region" description="Helical" evidence="1">
    <location>
        <begin position="49"/>
        <end position="71"/>
    </location>
</feature>
<accession>D5V783</accession>
<feature type="transmembrane region" description="Helical" evidence="1">
    <location>
        <begin position="20"/>
        <end position="37"/>
    </location>
</feature>
<proteinExistence type="predicted"/>
<feature type="transmembrane region" description="Helical" evidence="1">
    <location>
        <begin position="217"/>
        <end position="238"/>
    </location>
</feature>
<feature type="transmembrane region" description="Helical" evidence="1">
    <location>
        <begin position="129"/>
        <end position="148"/>
    </location>
</feature>
<evidence type="ECO:0000256" key="1">
    <source>
        <dbReference type="SAM" id="Phobius"/>
    </source>
</evidence>
<feature type="transmembrane region" description="Helical" evidence="1">
    <location>
        <begin position="179"/>
        <end position="211"/>
    </location>
</feature>
<dbReference type="EMBL" id="CP001999">
    <property type="protein sequence ID" value="ADG94503.1"/>
    <property type="molecule type" value="Genomic_DNA"/>
</dbReference>
<keyword evidence="1" id="KW-0812">Transmembrane</keyword>
<reference evidence="2 3" key="1">
    <citation type="journal article" date="2010" name="Stand. Genomic Sci.">
        <title>Complete genome sequence of Arcobacter nitrofigilis type strain (CI).</title>
        <authorList>
            <person name="Pati A."/>
            <person name="Gronow S."/>
            <person name="Lapidus A."/>
            <person name="Copeland A."/>
            <person name="Glavina Del Rio T."/>
            <person name="Nolan M."/>
            <person name="Lucas S."/>
            <person name="Tice H."/>
            <person name="Cheng J.F."/>
            <person name="Han C."/>
            <person name="Chertkov O."/>
            <person name="Bruce D."/>
            <person name="Tapia R."/>
            <person name="Goodwin L."/>
            <person name="Pitluck S."/>
            <person name="Liolios K."/>
            <person name="Ivanova N."/>
            <person name="Mavromatis K."/>
            <person name="Chen A."/>
            <person name="Palaniappan K."/>
            <person name="Land M."/>
            <person name="Hauser L."/>
            <person name="Chang Y.J."/>
            <person name="Jeffries C.D."/>
            <person name="Detter J.C."/>
            <person name="Rohde M."/>
            <person name="Goker M."/>
            <person name="Bristow J."/>
            <person name="Eisen J.A."/>
            <person name="Markowitz V."/>
            <person name="Hugenholtz P."/>
            <person name="Klenk H.P."/>
            <person name="Kyrpides N.C."/>
        </authorList>
    </citation>
    <scope>NUCLEOTIDE SEQUENCE [LARGE SCALE GENOMIC DNA]</scope>
    <source>
        <strain evidence="3">ATCC 33309 / DSM 7299 / CCUG 15893 / LMG 7604 / NCTC 12251 / CI</strain>
    </source>
</reference>
<dbReference type="STRING" id="572480.Arnit_2855"/>
<dbReference type="RefSeq" id="WP_013136648.1">
    <property type="nucleotide sequence ID" value="NC_014166.1"/>
</dbReference>
<dbReference type="Proteomes" id="UP000000939">
    <property type="component" value="Chromosome"/>
</dbReference>
<dbReference type="AlphaFoldDB" id="D5V783"/>
<keyword evidence="1" id="KW-1133">Transmembrane helix</keyword>
<dbReference type="eggNOG" id="ENOG5033GTY">
    <property type="taxonomic scope" value="Bacteria"/>
</dbReference>
<protein>
    <submittedName>
        <fullName evidence="2">Uncharacterized protein</fullName>
    </submittedName>
</protein>
<dbReference type="OrthoDB" id="5365276at2"/>
<name>D5V783_ARCNC</name>
<organism evidence="2 3">
    <name type="scientific">Arcobacter nitrofigilis (strain ATCC 33309 / DSM 7299 / CCUG 15893 / LMG 7604 / NCTC 12251 / CI)</name>
    <name type="common">Campylobacter nitrofigilis</name>
    <dbReference type="NCBI Taxonomy" id="572480"/>
    <lineage>
        <taxon>Bacteria</taxon>
        <taxon>Pseudomonadati</taxon>
        <taxon>Campylobacterota</taxon>
        <taxon>Epsilonproteobacteria</taxon>
        <taxon>Campylobacterales</taxon>
        <taxon>Arcobacteraceae</taxon>
        <taxon>Arcobacter</taxon>
    </lineage>
</organism>
<evidence type="ECO:0000313" key="2">
    <source>
        <dbReference type="EMBL" id="ADG94503.1"/>
    </source>
</evidence>
<keyword evidence="1" id="KW-0472">Membrane</keyword>
<dbReference type="KEGG" id="ant:Arnit_2855"/>
<feature type="transmembrane region" description="Helical" evidence="1">
    <location>
        <begin position="92"/>
        <end position="117"/>
    </location>
</feature>
<keyword evidence="3" id="KW-1185">Reference proteome</keyword>
<gene>
    <name evidence="2" type="ordered locus">Arnit_2855</name>
</gene>